<accession>A0A0J9EYD5</accession>
<dbReference type="PANTHER" id="PTHR42957">
    <property type="entry name" value="HELICASE MJ1565-RELATED"/>
    <property type="match status" value="1"/>
</dbReference>
<dbReference type="Proteomes" id="UP000033607">
    <property type="component" value="Unassembled WGS sequence"/>
</dbReference>
<sequence length="556" mass="63122">MELSGSEGSIIFYPKVRDFDVGDVLYLRERGQTISQAEDSKAIENGVIVQIISKGIANYPQADSKALFRLLTSAHSTTVTYRSYNEPKEIIDEFLIGEFVVRASVQRGEWREPEGKVVTRNVDIFPISPEFLTQNIIAHQEGINILLGEYKERPVEVYAGGFEKVNLITGMKGGGKSHITKGIIHLQRKLGMPSIVFDINGEYNGLPKSHLIRPTENLRFRLDQLPIPSLFSIFDQLSLFNSQPTDNAVKAKLPELIEQRIQVGNKPDLQFLRDQAREICGNQDMMRGAYERGISNLISYNIFCTEAEAREEEKAIKEKREPRTGIVSLRTVLHRMSRSIQTLEDTESSTEKTKQVKSQTLEDLKKNIGILVFDMGGLSSIIQKVIVTLVIDQLKEICRKQYLALQKDRIEIPIYPSVFFEEAHMYMDEGYIDELIPLIRHLGMNLFFVTNTPSALPDSVFRLVDNVIMTRMVNKKDIDKVIGCGLTDKRTIEGFAKDLPRYHNLFLSANNGATKNFPLVFKVRDFTASQTEGGEDLPKSGVTRSMWEIIKEKYTE</sequence>
<evidence type="ECO:0000313" key="3">
    <source>
        <dbReference type="Proteomes" id="UP000033607"/>
    </source>
</evidence>
<dbReference type="SUPFAM" id="SSF52540">
    <property type="entry name" value="P-loop containing nucleoside triphosphate hydrolases"/>
    <property type="match status" value="1"/>
</dbReference>
<dbReference type="EMBL" id="LATL02000234">
    <property type="protein sequence ID" value="KMW70200.1"/>
    <property type="molecule type" value="Genomic_DNA"/>
</dbReference>
<protein>
    <recommendedName>
        <fullName evidence="1">Helicase HerA central domain-containing protein</fullName>
    </recommendedName>
</protein>
<dbReference type="InterPro" id="IPR008571">
    <property type="entry name" value="HerA-like"/>
</dbReference>
<evidence type="ECO:0000313" key="2">
    <source>
        <dbReference type="EMBL" id="KMW70200.1"/>
    </source>
</evidence>
<dbReference type="PANTHER" id="PTHR42957:SF1">
    <property type="entry name" value="HELICASE MJ1565-RELATED"/>
    <property type="match status" value="1"/>
</dbReference>
<comment type="caution">
    <text evidence="2">The sequence shown here is derived from an EMBL/GenBank/DDBJ whole genome shotgun (WGS) entry which is preliminary data.</text>
</comment>
<gene>
    <name evidence="2" type="ORF">WN50_37085</name>
</gene>
<reference evidence="2 3" key="1">
    <citation type="submission" date="2015-06" db="EMBL/GenBank/DDBJ databases">
        <title>Draft genome assembly of filamentous brackish cyanobacterium Limnoraphis robusta strain CS-951.</title>
        <authorList>
            <person name="Willis A."/>
            <person name="Parks M."/>
            <person name="Burford M.A."/>
        </authorList>
    </citation>
    <scope>NUCLEOTIDE SEQUENCE [LARGE SCALE GENOMIC DNA]</scope>
    <source>
        <strain evidence="2 3">CS-951</strain>
    </source>
</reference>
<proteinExistence type="predicted"/>
<organism evidence="2 3">
    <name type="scientific">Limnoraphis robusta CS-951</name>
    <dbReference type="NCBI Taxonomy" id="1637645"/>
    <lineage>
        <taxon>Bacteria</taxon>
        <taxon>Bacillati</taxon>
        <taxon>Cyanobacteriota</taxon>
        <taxon>Cyanophyceae</taxon>
        <taxon>Oscillatoriophycideae</taxon>
        <taxon>Oscillatoriales</taxon>
        <taxon>Sirenicapillariaceae</taxon>
        <taxon>Limnoraphis</taxon>
    </lineage>
</organism>
<evidence type="ECO:0000259" key="1">
    <source>
        <dbReference type="Pfam" id="PF01935"/>
    </source>
</evidence>
<dbReference type="OrthoDB" id="9806951at2"/>
<dbReference type="Gene3D" id="3.40.50.300">
    <property type="entry name" value="P-loop containing nucleotide triphosphate hydrolases"/>
    <property type="match status" value="2"/>
</dbReference>
<dbReference type="AlphaFoldDB" id="A0A0J9EYD5"/>
<feature type="domain" description="Helicase HerA central" evidence="1">
    <location>
        <begin position="163"/>
        <end position="392"/>
    </location>
</feature>
<dbReference type="InterPro" id="IPR027417">
    <property type="entry name" value="P-loop_NTPase"/>
</dbReference>
<dbReference type="Pfam" id="PF01935">
    <property type="entry name" value="DUF87"/>
    <property type="match status" value="1"/>
</dbReference>
<dbReference type="InterPro" id="IPR002789">
    <property type="entry name" value="HerA_central"/>
</dbReference>
<name>A0A0J9EYD5_9CYAN</name>